<sequence>MRERGSLGIRMSLLHTNLCCCARDSVRAYALDLSKSGRSLMCLYCNNSASLIRCSCCIRRG</sequence>
<gene>
    <name evidence="1" type="ORF">XAC3562_170020</name>
</gene>
<organism evidence="1 2">
    <name type="scientific">Xanthomonas citri pv. citri</name>
    <dbReference type="NCBI Taxonomy" id="611301"/>
    <lineage>
        <taxon>Bacteria</taxon>
        <taxon>Pseudomonadati</taxon>
        <taxon>Pseudomonadota</taxon>
        <taxon>Gammaproteobacteria</taxon>
        <taxon>Lysobacterales</taxon>
        <taxon>Lysobacteraceae</taxon>
        <taxon>Xanthomonas</taxon>
    </lineage>
</organism>
<evidence type="ECO:0000313" key="1">
    <source>
        <dbReference type="EMBL" id="CEG15069.1"/>
    </source>
</evidence>
<dbReference type="Proteomes" id="UP000052230">
    <property type="component" value="Unassembled WGS sequence"/>
</dbReference>
<protein>
    <submittedName>
        <fullName evidence="1">Uncharacterized protein</fullName>
    </submittedName>
</protein>
<reference evidence="1 2" key="1">
    <citation type="submission" date="2014-09" db="EMBL/GenBank/DDBJ databases">
        <authorList>
            <person name="Regsiter A."/>
        </authorList>
    </citation>
    <scope>NUCLEOTIDE SEQUENCE [LARGE SCALE GENOMIC DNA]</scope>
</reference>
<evidence type="ECO:0000313" key="2">
    <source>
        <dbReference type="Proteomes" id="UP000052230"/>
    </source>
</evidence>
<keyword evidence="2" id="KW-1185">Reference proteome</keyword>
<dbReference type="EMBL" id="CCXZ01000079">
    <property type="protein sequence ID" value="CEG15069.1"/>
    <property type="molecule type" value="Genomic_DNA"/>
</dbReference>
<accession>A0A0U5FA27</accession>
<proteinExistence type="predicted"/>
<name>A0A0U5FA27_XANCI</name>
<comment type="caution">
    <text evidence="1">The sequence shown here is derived from an EMBL/GenBank/DDBJ whole genome shotgun (WGS) entry which is preliminary data.</text>
</comment>
<dbReference type="AlphaFoldDB" id="A0A0U5FA27"/>